<evidence type="ECO:0000313" key="3">
    <source>
        <dbReference type="Proteomes" id="UP001215598"/>
    </source>
</evidence>
<feature type="compositionally biased region" description="Polar residues" evidence="1">
    <location>
        <begin position="102"/>
        <end position="114"/>
    </location>
</feature>
<feature type="region of interest" description="Disordered" evidence="1">
    <location>
        <begin position="100"/>
        <end position="121"/>
    </location>
</feature>
<evidence type="ECO:0000313" key="2">
    <source>
        <dbReference type="EMBL" id="KAJ7712634.1"/>
    </source>
</evidence>
<sequence>MRTNSPLRVPVSGSYMDSAKQYADTATWIESRTSGNEGNFFPRHPSLGYFAGTTSSPTWVPPVGIPFTLEPPLFSPGMPLGYPSKMTEDPNQANHQAVREVNQPSGSTAPTSLLSPDDRSDHSIREAVIREDHRQETGEFCDRGQRGQVNQTAHITGSCVQRCELPPDVYRAVHSCGHPQFPRRPTSDGSLPDYPVSLSDFDYNTVEKERRKQAANYVLTVGRVIHPIREPDSALVGPWRQIRLLTVAEAANFERWLVSGWILRTYIGDPTAWRTEGESYILQRQHYVISRLRDHDNWKRDGRSAEPVDRRLTLQLTPSDEFGAFPHSSVER</sequence>
<dbReference type="AlphaFoldDB" id="A0AAD7H572"/>
<accession>A0AAD7H572</accession>
<keyword evidence="3" id="KW-1185">Reference proteome</keyword>
<gene>
    <name evidence="2" type="ORF">B0H16DRAFT_1479258</name>
</gene>
<evidence type="ECO:0000256" key="1">
    <source>
        <dbReference type="SAM" id="MobiDB-lite"/>
    </source>
</evidence>
<comment type="caution">
    <text evidence="2">The sequence shown here is derived from an EMBL/GenBank/DDBJ whole genome shotgun (WGS) entry which is preliminary data.</text>
</comment>
<protein>
    <submittedName>
        <fullName evidence="2">Uncharacterized protein</fullName>
    </submittedName>
</protein>
<name>A0AAD7H572_9AGAR</name>
<proteinExistence type="predicted"/>
<organism evidence="2 3">
    <name type="scientific">Mycena metata</name>
    <dbReference type="NCBI Taxonomy" id="1033252"/>
    <lineage>
        <taxon>Eukaryota</taxon>
        <taxon>Fungi</taxon>
        <taxon>Dikarya</taxon>
        <taxon>Basidiomycota</taxon>
        <taxon>Agaricomycotina</taxon>
        <taxon>Agaricomycetes</taxon>
        <taxon>Agaricomycetidae</taxon>
        <taxon>Agaricales</taxon>
        <taxon>Marasmiineae</taxon>
        <taxon>Mycenaceae</taxon>
        <taxon>Mycena</taxon>
    </lineage>
</organism>
<reference evidence="2" key="1">
    <citation type="submission" date="2023-03" db="EMBL/GenBank/DDBJ databases">
        <title>Massive genome expansion in bonnet fungi (Mycena s.s.) driven by repeated elements and novel gene families across ecological guilds.</title>
        <authorList>
            <consortium name="Lawrence Berkeley National Laboratory"/>
            <person name="Harder C.B."/>
            <person name="Miyauchi S."/>
            <person name="Viragh M."/>
            <person name="Kuo A."/>
            <person name="Thoen E."/>
            <person name="Andreopoulos B."/>
            <person name="Lu D."/>
            <person name="Skrede I."/>
            <person name="Drula E."/>
            <person name="Henrissat B."/>
            <person name="Morin E."/>
            <person name="Kohler A."/>
            <person name="Barry K."/>
            <person name="LaButti K."/>
            <person name="Morin E."/>
            <person name="Salamov A."/>
            <person name="Lipzen A."/>
            <person name="Mereny Z."/>
            <person name="Hegedus B."/>
            <person name="Baldrian P."/>
            <person name="Stursova M."/>
            <person name="Weitz H."/>
            <person name="Taylor A."/>
            <person name="Grigoriev I.V."/>
            <person name="Nagy L.G."/>
            <person name="Martin F."/>
            <person name="Kauserud H."/>
        </authorList>
    </citation>
    <scope>NUCLEOTIDE SEQUENCE</scope>
    <source>
        <strain evidence="2">CBHHK182m</strain>
    </source>
</reference>
<dbReference type="EMBL" id="JARKIB010000361">
    <property type="protein sequence ID" value="KAJ7712634.1"/>
    <property type="molecule type" value="Genomic_DNA"/>
</dbReference>
<dbReference type="Proteomes" id="UP001215598">
    <property type="component" value="Unassembled WGS sequence"/>
</dbReference>